<feature type="region of interest" description="Disordered" evidence="1">
    <location>
        <begin position="14"/>
        <end position="60"/>
    </location>
</feature>
<dbReference type="AlphaFoldDB" id="A0A6B0SHR5"/>
<evidence type="ECO:0000256" key="1">
    <source>
        <dbReference type="SAM" id="MobiDB-lite"/>
    </source>
</evidence>
<dbReference type="EMBL" id="WUUU01000092">
    <property type="protein sequence ID" value="MXR21208.1"/>
    <property type="molecule type" value="Genomic_DNA"/>
</dbReference>
<feature type="compositionally biased region" description="Low complexity" evidence="1">
    <location>
        <begin position="46"/>
        <end position="60"/>
    </location>
</feature>
<comment type="caution">
    <text evidence="3">The sequence shown here is derived from an EMBL/GenBank/DDBJ whole genome shotgun (WGS) entry which is preliminary data.</text>
</comment>
<keyword evidence="2" id="KW-0472">Membrane</keyword>
<proteinExistence type="predicted"/>
<reference evidence="3 4" key="1">
    <citation type="submission" date="2019-12" db="EMBL/GenBank/DDBJ databases">
        <title>Isolation and characterization of three novel carbon monoxide-oxidizing members of Halobacteria from salione crusts and soils.</title>
        <authorList>
            <person name="Myers M.R."/>
            <person name="King G.M."/>
        </authorList>
    </citation>
    <scope>NUCLEOTIDE SEQUENCE [LARGE SCALE GENOMIC DNA]</scope>
    <source>
        <strain evidence="3 4">PCN9</strain>
    </source>
</reference>
<protein>
    <submittedName>
        <fullName evidence="3">Uncharacterized protein</fullName>
    </submittedName>
</protein>
<evidence type="ECO:0000313" key="3">
    <source>
        <dbReference type="EMBL" id="MXR21208.1"/>
    </source>
</evidence>
<feature type="compositionally biased region" description="Acidic residues" evidence="1">
    <location>
        <begin position="24"/>
        <end position="45"/>
    </location>
</feature>
<evidence type="ECO:0000313" key="4">
    <source>
        <dbReference type="Proteomes" id="UP000471521"/>
    </source>
</evidence>
<evidence type="ECO:0000256" key="2">
    <source>
        <dbReference type="SAM" id="Phobius"/>
    </source>
</evidence>
<name>A0A6B0SHR5_9EURY</name>
<feature type="transmembrane region" description="Helical" evidence="2">
    <location>
        <begin position="60"/>
        <end position="80"/>
    </location>
</feature>
<dbReference type="RefSeq" id="WP_159526701.1">
    <property type="nucleotide sequence ID" value="NZ_WUUU01000092.1"/>
</dbReference>
<accession>A0A6B0SHR5</accession>
<keyword evidence="4" id="KW-1185">Reference proteome</keyword>
<sequence length="99" mass="10456">MGILEFHFHDAEFDFSPSMTTGGEDVETAFSDDSEAESETTEEPEAFASEESGNESSESAGVGALIALGVLVALAVLAGLRRRSTDSEPEPSEEVELEA</sequence>
<keyword evidence="2" id="KW-0812">Transmembrane</keyword>
<dbReference type="Proteomes" id="UP000471521">
    <property type="component" value="Unassembled WGS sequence"/>
</dbReference>
<keyword evidence="2" id="KW-1133">Transmembrane helix</keyword>
<organism evidence="3 4">
    <name type="scientific">Halobacterium bonnevillei</name>
    <dbReference type="NCBI Taxonomy" id="2692200"/>
    <lineage>
        <taxon>Archaea</taxon>
        <taxon>Methanobacteriati</taxon>
        <taxon>Methanobacteriota</taxon>
        <taxon>Stenosarchaea group</taxon>
        <taxon>Halobacteria</taxon>
        <taxon>Halobacteriales</taxon>
        <taxon>Halobacteriaceae</taxon>
        <taxon>Halobacterium</taxon>
    </lineage>
</organism>
<gene>
    <name evidence="3" type="ORF">GRX66_11565</name>
</gene>